<dbReference type="Gene3D" id="1.10.3290.10">
    <property type="entry name" value="Fido-like domain"/>
    <property type="match status" value="1"/>
</dbReference>
<proteinExistence type="predicted"/>
<dbReference type="SUPFAM" id="SSF140931">
    <property type="entry name" value="Fic-like"/>
    <property type="match status" value="1"/>
</dbReference>
<dbReference type="InterPro" id="IPR036597">
    <property type="entry name" value="Fido-like_dom_sf"/>
</dbReference>
<dbReference type="InterPro" id="IPR003812">
    <property type="entry name" value="Fido"/>
</dbReference>
<feature type="binding site" evidence="2">
    <location>
        <begin position="246"/>
        <end position="247"/>
    </location>
    <ligand>
        <name>ATP</name>
        <dbReference type="ChEBI" id="CHEBI:30616"/>
    </ligand>
</feature>
<reference evidence="5 6" key="1">
    <citation type="journal article" date="2016" name="Nat. Commun.">
        <title>Thousands of microbial genomes shed light on interconnected biogeochemical processes in an aquifer system.</title>
        <authorList>
            <person name="Anantharaman K."/>
            <person name="Brown C.T."/>
            <person name="Hug L.A."/>
            <person name="Sharon I."/>
            <person name="Castelle C.J."/>
            <person name="Probst A.J."/>
            <person name="Thomas B.C."/>
            <person name="Singh A."/>
            <person name="Wilkins M.J."/>
            <person name="Karaoz U."/>
            <person name="Brodie E.L."/>
            <person name="Williams K.H."/>
            <person name="Hubbard S.S."/>
            <person name="Banfield J.F."/>
        </authorList>
    </citation>
    <scope>NUCLEOTIDE SEQUENCE [LARGE SCALE GENOMIC DNA]</scope>
</reference>
<dbReference type="GO" id="GO:0005524">
    <property type="term" value="F:ATP binding"/>
    <property type="evidence" value="ECO:0007669"/>
    <property type="project" value="UniProtKB-KW"/>
</dbReference>
<feature type="domain" description="Fido" evidence="4">
    <location>
        <begin position="116"/>
        <end position="270"/>
    </location>
</feature>
<protein>
    <recommendedName>
        <fullName evidence="4">Fido domain-containing protein</fullName>
    </recommendedName>
</protein>
<dbReference type="InterPro" id="IPR040198">
    <property type="entry name" value="Fido_containing"/>
</dbReference>
<organism evidence="5 6">
    <name type="scientific">Candidatus Jorgensenbacteria bacterium GWA1_54_12</name>
    <dbReference type="NCBI Taxonomy" id="1798468"/>
    <lineage>
        <taxon>Bacteria</taxon>
        <taxon>Candidatus Joergenseniibacteriota</taxon>
    </lineage>
</organism>
<evidence type="ECO:0000313" key="5">
    <source>
        <dbReference type="EMBL" id="OGG36658.1"/>
    </source>
</evidence>
<feature type="site" description="Important for autoinhibition of adenylyltransferase activity" evidence="3">
    <location>
        <position position="67"/>
    </location>
</feature>
<evidence type="ECO:0000256" key="2">
    <source>
        <dbReference type="PIRSR" id="PIRSR640198-2"/>
    </source>
</evidence>
<keyword evidence="2" id="KW-0547">Nucleotide-binding</keyword>
<comment type="caution">
    <text evidence="5">The sequence shown here is derived from an EMBL/GenBank/DDBJ whole genome shotgun (WGS) entry which is preliminary data.</text>
</comment>
<dbReference type="PANTHER" id="PTHR13504">
    <property type="entry name" value="FIDO DOMAIN-CONTAINING PROTEIN DDB_G0283145"/>
    <property type="match status" value="1"/>
</dbReference>
<dbReference type="PANTHER" id="PTHR13504:SF38">
    <property type="entry name" value="FIDO DOMAIN-CONTAINING PROTEIN"/>
    <property type="match status" value="1"/>
</dbReference>
<sequence length="395" mass="45793">MDKEEVRFKDISLKLYKPKWDSRLASIIVELEKLRVKRIGGPVPPYIFFQLKEIFQWLESLGSTRIEGNRTTLAEFVERIIEGIPRDTGEERMREIFNIDKAIEFIEKNISAGTKITRAHISEIHKLIVDKLSFPPRGEGSRHPGELRPINVVIKKSSLTPPDSTKVPEYFEELMEFINRTVDPKDDLLVAALAHHRMAWIHPFDNGNGRMVRVFTYALLIKQDFQVKTGRILNPTAIFCMDREKYYGMLSRADTGNEREVLDWCEYVLTGLKGEIEKIDNLLNPKYVTEKVLLPALSFSLDREHITQREYGILQALVRTDEMRLKSADLEKVIGKESPVQRSRIIKRLKDKGMLRPLKEGGRIYTIGFVNNYLLRGIIKVLEENKFVPKSLNER</sequence>
<dbReference type="AlphaFoldDB" id="A0A1F6BIF5"/>
<keyword evidence="2" id="KW-0067">ATP-binding</keyword>
<dbReference type="PROSITE" id="PS51459">
    <property type="entry name" value="FIDO"/>
    <property type="match status" value="1"/>
</dbReference>
<evidence type="ECO:0000313" key="6">
    <source>
        <dbReference type="Proteomes" id="UP000176273"/>
    </source>
</evidence>
<gene>
    <name evidence="5" type="ORF">A2110_00285</name>
</gene>
<evidence type="ECO:0000259" key="4">
    <source>
        <dbReference type="PROSITE" id="PS51459"/>
    </source>
</evidence>
<name>A0A1F6BIF5_9BACT</name>
<dbReference type="EMBL" id="MFKH01000018">
    <property type="protein sequence ID" value="OGG36658.1"/>
    <property type="molecule type" value="Genomic_DNA"/>
</dbReference>
<dbReference type="Proteomes" id="UP000176273">
    <property type="component" value="Unassembled WGS sequence"/>
</dbReference>
<accession>A0A1F6BIF5</accession>
<evidence type="ECO:0000256" key="3">
    <source>
        <dbReference type="PIRSR" id="PIRSR640198-3"/>
    </source>
</evidence>
<feature type="active site" evidence="1">
    <location>
        <position position="202"/>
    </location>
</feature>
<dbReference type="Pfam" id="PF02661">
    <property type="entry name" value="Fic"/>
    <property type="match status" value="1"/>
</dbReference>
<evidence type="ECO:0000256" key="1">
    <source>
        <dbReference type="PIRSR" id="PIRSR640198-1"/>
    </source>
</evidence>
<dbReference type="STRING" id="1798468.A2110_00285"/>